<gene>
    <name evidence="1" type="ORF">HAX54_018434</name>
</gene>
<name>A0ABS8UME1_DATST</name>
<keyword evidence="2" id="KW-1185">Reference proteome</keyword>
<protein>
    <submittedName>
        <fullName evidence="1">Uncharacterized protein</fullName>
    </submittedName>
</protein>
<dbReference type="Proteomes" id="UP000823775">
    <property type="component" value="Unassembled WGS sequence"/>
</dbReference>
<evidence type="ECO:0000313" key="1">
    <source>
        <dbReference type="EMBL" id="MCD9560011.1"/>
    </source>
</evidence>
<organism evidence="1 2">
    <name type="scientific">Datura stramonium</name>
    <name type="common">Jimsonweed</name>
    <name type="synonym">Common thornapple</name>
    <dbReference type="NCBI Taxonomy" id="4076"/>
    <lineage>
        <taxon>Eukaryota</taxon>
        <taxon>Viridiplantae</taxon>
        <taxon>Streptophyta</taxon>
        <taxon>Embryophyta</taxon>
        <taxon>Tracheophyta</taxon>
        <taxon>Spermatophyta</taxon>
        <taxon>Magnoliopsida</taxon>
        <taxon>eudicotyledons</taxon>
        <taxon>Gunneridae</taxon>
        <taxon>Pentapetalae</taxon>
        <taxon>asterids</taxon>
        <taxon>lamiids</taxon>
        <taxon>Solanales</taxon>
        <taxon>Solanaceae</taxon>
        <taxon>Solanoideae</taxon>
        <taxon>Datureae</taxon>
        <taxon>Datura</taxon>
    </lineage>
</organism>
<comment type="caution">
    <text evidence="1">The sequence shown here is derived from an EMBL/GenBank/DDBJ whole genome shotgun (WGS) entry which is preliminary data.</text>
</comment>
<dbReference type="EMBL" id="JACEIK010002250">
    <property type="protein sequence ID" value="MCD9560011.1"/>
    <property type="molecule type" value="Genomic_DNA"/>
</dbReference>
<evidence type="ECO:0000313" key="2">
    <source>
        <dbReference type="Proteomes" id="UP000823775"/>
    </source>
</evidence>
<proteinExistence type="predicted"/>
<sequence length="172" mass="19222">MNGVTEEQLKQLNMDYPLSEYSSALCRIGPGFKKLLNDDVAIDEDMASIANSMGSINLPLEEMIEEKRVEAARLAEEAQLAKVARRADTVANKGLKWLKKGTKGSSSSAKGTLARRFRAKVVEPHGLTWFNRQKVAKYAPKNWIDEGRLALESLGIRDKVREVGIEIYICRV</sequence>
<reference evidence="1 2" key="1">
    <citation type="journal article" date="2021" name="BMC Genomics">
        <title>Datura genome reveals duplications of psychoactive alkaloid biosynthetic genes and high mutation rate following tissue culture.</title>
        <authorList>
            <person name="Rajewski A."/>
            <person name="Carter-House D."/>
            <person name="Stajich J."/>
            <person name="Litt A."/>
        </authorList>
    </citation>
    <scope>NUCLEOTIDE SEQUENCE [LARGE SCALE GENOMIC DNA]</scope>
    <source>
        <strain evidence="1">AR-01</strain>
    </source>
</reference>
<accession>A0ABS8UME1</accession>